<keyword evidence="9" id="KW-0010">Activator</keyword>
<dbReference type="GO" id="GO:0046914">
    <property type="term" value="F:transition metal ion binding"/>
    <property type="evidence" value="ECO:0007669"/>
    <property type="project" value="InterPro"/>
</dbReference>
<dbReference type="GO" id="GO:0003700">
    <property type="term" value="F:DNA-binding transcription factor activity"/>
    <property type="evidence" value="ECO:0007669"/>
    <property type="project" value="InterPro"/>
</dbReference>
<evidence type="ECO:0000256" key="12">
    <source>
        <dbReference type="ARBA" id="ARBA00032593"/>
    </source>
</evidence>
<evidence type="ECO:0000256" key="5">
    <source>
        <dbReference type="ARBA" id="ARBA00022491"/>
    </source>
</evidence>
<dbReference type="PANTHER" id="PTHR33238:SF11">
    <property type="entry name" value="TRANSCRIPTIONAL REGULATOR MNTR"/>
    <property type="match status" value="1"/>
</dbReference>
<dbReference type="GO" id="GO:0005737">
    <property type="term" value="C:cytoplasm"/>
    <property type="evidence" value="ECO:0007669"/>
    <property type="project" value="UniProtKB-SubCell"/>
</dbReference>
<dbReference type="InterPro" id="IPR036390">
    <property type="entry name" value="WH_DNA-bd_sf"/>
</dbReference>
<dbReference type="Gene3D" id="1.10.60.10">
    <property type="entry name" value="Iron dependent repressor, metal binding and dimerisation domain"/>
    <property type="match status" value="1"/>
</dbReference>
<evidence type="ECO:0000256" key="3">
    <source>
        <dbReference type="ARBA" id="ARBA00011738"/>
    </source>
</evidence>
<feature type="domain" description="HTH dtxR-type" evidence="13">
    <location>
        <begin position="6"/>
        <end position="68"/>
    </location>
</feature>
<organism evidence="14 15">
    <name type="scientific">Sanguibacter antarcticus</name>
    <dbReference type="NCBI Taxonomy" id="372484"/>
    <lineage>
        <taxon>Bacteria</taxon>
        <taxon>Bacillati</taxon>
        <taxon>Actinomycetota</taxon>
        <taxon>Actinomycetes</taxon>
        <taxon>Micrococcales</taxon>
        <taxon>Sanguibacteraceae</taxon>
        <taxon>Sanguibacter</taxon>
    </lineage>
</organism>
<dbReference type="SUPFAM" id="SSF50037">
    <property type="entry name" value="C-terminal domain of transcriptional repressors"/>
    <property type="match status" value="1"/>
</dbReference>
<dbReference type="GO" id="GO:0046983">
    <property type="term" value="F:protein dimerization activity"/>
    <property type="evidence" value="ECO:0007669"/>
    <property type="project" value="InterPro"/>
</dbReference>
<dbReference type="InterPro" id="IPR038157">
    <property type="entry name" value="FeoA_core_dom"/>
</dbReference>
<evidence type="ECO:0000313" key="14">
    <source>
        <dbReference type="EMBL" id="PFG33360.1"/>
    </source>
</evidence>
<dbReference type="Pfam" id="PF02742">
    <property type="entry name" value="Fe_dep_repr_C"/>
    <property type="match status" value="1"/>
</dbReference>
<comment type="subunit">
    <text evidence="3">Homodimer.</text>
</comment>
<dbReference type="EMBL" id="PDJG01000001">
    <property type="protein sequence ID" value="PFG33360.1"/>
    <property type="molecule type" value="Genomic_DNA"/>
</dbReference>
<keyword evidence="8" id="KW-0238">DNA-binding</keyword>
<dbReference type="SMART" id="SM00529">
    <property type="entry name" value="HTH_DTXR"/>
    <property type="match status" value="1"/>
</dbReference>
<dbReference type="InterPro" id="IPR007167">
    <property type="entry name" value="Fe-transptr_FeoA-like"/>
</dbReference>
<sequence>MSVSDLSTSTQNYLKAVWGLSEWSDAPVTPTAIAEKTGLRLSSVSDAIRKLSAQGLVDHAPYGSVELTATGRAYALAMVRRHRLIESFLVSVLGYRWDQVHDEAENLEHAVSDFMVERVDAFLEFPSRDPHGDPIPSAAGTVVFPDAVQMTTVDTPAHVVVERISDNDPTLLQFFQEQGIVLDTRVSVTAGPPFSDALDVQVEGQSTSVSLGRSATDALFVSIPSA</sequence>
<dbReference type="SUPFAM" id="SSF47979">
    <property type="entry name" value="Iron-dependent repressor protein, dimerization domain"/>
    <property type="match status" value="1"/>
</dbReference>
<dbReference type="GO" id="GO:0045892">
    <property type="term" value="P:negative regulation of DNA-templated transcription"/>
    <property type="evidence" value="ECO:0007669"/>
    <property type="project" value="TreeGrafter"/>
</dbReference>
<dbReference type="InterPro" id="IPR036388">
    <property type="entry name" value="WH-like_DNA-bd_sf"/>
</dbReference>
<comment type="caution">
    <text evidence="14">The sequence shown here is derived from an EMBL/GenBank/DDBJ whole genome shotgun (WGS) entry which is preliminary data.</text>
</comment>
<comment type="similarity">
    <text evidence="2">Belongs to the DtxR/MntR family.</text>
</comment>
<comment type="subcellular location">
    <subcellularLocation>
        <location evidence="1">Cytoplasm</location>
    </subcellularLocation>
</comment>
<dbReference type="Pfam" id="PF01325">
    <property type="entry name" value="Fe_dep_repress"/>
    <property type="match status" value="1"/>
</dbReference>
<dbReference type="SMART" id="SM00899">
    <property type="entry name" value="FeoA"/>
    <property type="match status" value="1"/>
</dbReference>
<dbReference type="InterPro" id="IPR008988">
    <property type="entry name" value="Transcriptional_repressor_C"/>
</dbReference>
<proteinExistence type="inferred from homology"/>
<keyword evidence="15" id="KW-1185">Reference proteome</keyword>
<dbReference type="InterPro" id="IPR001367">
    <property type="entry name" value="Fe_dep_repressor"/>
</dbReference>
<keyword evidence="6" id="KW-0408">Iron</keyword>
<dbReference type="RefSeq" id="WP_098454584.1">
    <property type="nucleotide sequence ID" value="NZ_PDJG01000001.1"/>
</dbReference>
<evidence type="ECO:0000256" key="8">
    <source>
        <dbReference type="ARBA" id="ARBA00023125"/>
    </source>
</evidence>
<dbReference type="GO" id="GO:0003677">
    <property type="term" value="F:DNA binding"/>
    <property type="evidence" value="ECO:0007669"/>
    <property type="project" value="UniProtKB-KW"/>
</dbReference>
<dbReference type="AlphaFoldDB" id="A0A2A9E5B2"/>
<protein>
    <recommendedName>
        <fullName evidence="12">Manganese transport regulator</fullName>
    </recommendedName>
</protein>
<keyword evidence="7" id="KW-0805">Transcription regulation</keyword>
<keyword evidence="11" id="KW-0464">Manganese</keyword>
<dbReference type="Proteomes" id="UP000225548">
    <property type="component" value="Unassembled WGS sequence"/>
</dbReference>
<evidence type="ECO:0000256" key="2">
    <source>
        <dbReference type="ARBA" id="ARBA00007871"/>
    </source>
</evidence>
<dbReference type="InterPro" id="IPR050536">
    <property type="entry name" value="DtxR_MntR_Metal-Reg"/>
</dbReference>
<evidence type="ECO:0000256" key="10">
    <source>
        <dbReference type="ARBA" id="ARBA00023163"/>
    </source>
</evidence>
<gene>
    <name evidence="14" type="ORF">ATL42_1232</name>
</gene>
<reference evidence="14 15" key="1">
    <citation type="submission" date="2017-10" db="EMBL/GenBank/DDBJ databases">
        <title>Sequencing the genomes of 1000 actinobacteria strains.</title>
        <authorList>
            <person name="Klenk H.-P."/>
        </authorList>
    </citation>
    <scope>NUCLEOTIDE SEQUENCE [LARGE SCALE GENOMIC DNA]</scope>
    <source>
        <strain evidence="14 15">DSM 18966</strain>
    </source>
</reference>
<evidence type="ECO:0000313" key="15">
    <source>
        <dbReference type="Proteomes" id="UP000225548"/>
    </source>
</evidence>
<keyword evidence="4" id="KW-0963">Cytoplasm</keyword>
<keyword evidence="5" id="KW-0678">Repressor</keyword>
<dbReference type="FunFam" id="1.10.60.10:FF:000004">
    <property type="entry name" value="DtxR family transcriptional regulator"/>
    <property type="match status" value="1"/>
</dbReference>
<dbReference type="InterPro" id="IPR022687">
    <property type="entry name" value="HTH_DTXR"/>
</dbReference>
<accession>A0A2A9E5B2</accession>
<evidence type="ECO:0000256" key="1">
    <source>
        <dbReference type="ARBA" id="ARBA00004496"/>
    </source>
</evidence>
<dbReference type="InterPro" id="IPR022689">
    <property type="entry name" value="Iron_dep_repressor"/>
</dbReference>
<dbReference type="Pfam" id="PF04023">
    <property type="entry name" value="FeoA"/>
    <property type="match status" value="1"/>
</dbReference>
<dbReference type="PANTHER" id="PTHR33238">
    <property type="entry name" value="IRON (METAL) DEPENDENT REPRESSOR, DTXR FAMILY"/>
    <property type="match status" value="1"/>
</dbReference>
<dbReference type="InterPro" id="IPR036421">
    <property type="entry name" value="Fe_dep_repressor_sf"/>
</dbReference>
<dbReference type="OrthoDB" id="9791355at2"/>
<evidence type="ECO:0000256" key="11">
    <source>
        <dbReference type="ARBA" id="ARBA00023211"/>
    </source>
</evidence>
<evidence type="ECO:0000256" key="7">
    <source>
        <dbReference type="ARBA" id="ARBA00023015"/>
    </source>
</evidence>
<keyword evidence="10" id="KW-0804">Transcription</keyword>
<dbReference type="Gene3D" id="2.30.30.90">
    <property type="match status" value="1"/>
</dbReference>
<dbReference type="Gene3D" id="1.10.10.10">
    <property type="entry name" value="Winged helix-like DNA-binding domain superfamily/Winged helix DNA-binding domain"/>
    <property type="match status" value="1"/>
</dbReference>
<evidence type="ECO:0000256" key="9">
    <source>
        <dbReference type="ARBA" id="ARBA00023159"/>
    </source>
</evidence>
<evidence type="ECO:0000259" key="13">
    <source>
        <dbReference type="PROSITE" id="PS50944"/>
    </source>
</evidence>
<evidence type="ECO:0000256" key="4">
    <source>
        <dbReference type="ARBA" id="ARBA00022490"/>
    </source>
</evidence>
<dbReference type="PROSITE" id="PS50944">
    <property type="entry name" value="HTH_DTXR"/>
    <property type="match status" value="1"/>
</dbReference>
<name>A0A2A9E5B2_9MICO</name>
<evidence type="ECO:0000256" key="6">
    <source>
        <dbReference type="ARBA" id="ARBA00023004"/>
    </source>
</evidence>
<dbReference type="SUPFAM" id="SSF46785">
    <property type="entry name" value="Winged helix' DNA-binding domain"/>
    <property type="match status" value="1"/>
</dbReference>